<proteinExistence type="predicted"/>
<name>A0A5N5TLW2_9CRUS</name>
<feature type="transmembrane region" description="Helical" evidence="1">
    <location>
        <begin position="29"/>
        <end position="46"/>
    </location>
</feature>
<organism evidence="2 3">
    <name type="scientific">Armadillidium nasatum</name>
    <dbReference type="NCBI Taxonomy" id="96803"/>
    <lineage>
        <taxon>Eukaryota</taxon>
        <taxon>Metazoa</taxon>
        <taxon>Ecdysozoa</taxon>
        <taxon>Arthropoda</taxon>
        <taxon>Crustacea</taxon>
        <taxon>Multicrustacea</taxon>
        <taxon>Malacostraca</taxon>
        <taxon>Eumalacostraca</taxon>
        <taxon>Peracarida</taxon>
        <taxon>Isopoda</taxon>
        <taxon>Oniscidea</taxon>
        <taxon>Crinocheta</taxon>
        <taxon>Armadillidiidae</taxon>
        <taxon>Armadillidium</taxon>
    </lineage>
</organism>
<protein>
    <submittedName>
        <fullName evidence="2">Uncharacterized protein</fullName>
    </submittedName>
</protein>
<dbReference type="AlphaFoldDB" id="A0A5N5TLW2"/>
<reference evidence="2 3" key="1">
    <citation type="journal article" date="2019" name="PLoS Biol.">
        <title>Sex chromosomes control vertical transmission of feminizing Wolbachia symbionts in an isopod.</title>
        <authorList>
            <person name="Becking T."/>
            <person name="Chebbi M.A."/>
            <person name="Giraud I."/>
            <person name="Moumen B."/>
            <person name="Laverre T."/>
            <person name="Caubet Y."/>
            <person name="Peccoud J."/>
            <person name="Gilbert C."/>
            <person name="Cordaux R."/>
        </authorList>
    </citation>
    <scope>NUCLEOTIDE SEQUENCE [LARGE SCALE GENOMIC DNA]</scope>
    <source>
        <strain evidence="2">ANa2</strain>
        <tissue evidence="2">Whole body excluding digestive tract and cuticle</tissue>
    </source>
</reference>
<keyword evidence="1" id="KW-0812">Transmembrane</keyword>
<keyword evidence="1" id="KW-0472">Membrane</keyword>
<keyword evidence="3" id="KW-1185">Reference proteome</keyword>
<dbReference type="Proteomes" id="UP000326759">
    <property type="component" value="Unassembled WGS sequence"/>
</dbReference>
<sequence>MSKEKKNVLGNYHSVSVESLNFNPFERSTFFYTFLFGFFTYGAIFWSEQINVQRMCAVKSIEDART</sequence>
<dbReference type="EMBL" id="SEYY01000480">
    <property type="protein sequence ID" value="KAB7507138.1"/>
    <property type="molecule type" value="Genomic_DNA"/>
</dbReference>
<comment type="caution">
    <text evidence="2">The sequence shown here is derived from an EMBL/GenBank/DDBJ whole genome shotgun (WGS) entry which is preliminary data.</text>
</comment>
<accession>A0A5N5TLW2</accession>
<evidence type="ECO:0000313" key="2">
    <source>
        <dbReference type="EMBL" id="KAB7507138.1"/>
    </source>
</evidence>
<gene>
    <name evidence="2" type="ORF">Anas_00228</name>
</gene>
<keyword evidence="1" id="KW-1133">Transmembrane helix</keyword>
<evidence type="ECO:0000256" key="1">
    <source>
        <dbReference type="SAM" id="Phobius"/>
    </source>
</evidence>
<evidence type="ECO:0000313" key="3">
    <source>
        <dbReference type="Proteomes" id="UP000326759"/>
    </source>
</evidence>